<keyword evidence="2" id="KW-1185">Reference proteome</keyword>
<accession>A0AAJ0ALN3</accession>
<dbReference type="EMBL" id="JAHMHR010000024">
    <property type="protein sequence ID" value="KAK1674672.1"/>
    <property type="molecule type" value="Genomic_DNA"/>
</dbReference>
<reference evidence="1" key="1">
    <citation type="submission" date="2021-06" db="EMBL/GenBank/DDBJ databases">
        <title>Comparative genomics, transcriptomics and evolutionary studies reveal genomic signatures of adaptation to plant cell wall in hemibiotrophic fungi.</title>
        <authorList>
            <consortium name="DOE Joint Genome Institute"/>
            <person name="Baroncelli R."/>
            <person name="Diaz J.F."/>
            <person name="Benocci T."/>
            <person name="Peng M."/>
            <person name="Battaglia E."/>
            <person name="Haridas S."/>
            <person name="Andreopoulos W."/>
            <person name="Labutti K."/>
            <person name="Pangilinan J."/>
            <person name="Floch G.L."/>
            <person name="Makela M.R."/>
            <person name="Henrissat B."/>
            <person name="Grigoriev I.V."/>
            <person name="Crouch J.A."/>
            <person name="De Vries R.P."/>
            <person name="Sukno S.A."/>
            <person name="Thon M.R."/>
        </authorList>
    </citation>
    <scope>NUCLEOTIDE SEQUENCE</scope>
    <source>
        <strain evidence="1">CBS 193.32</strain>
    </source>
</reference>
<evidence type="ECO:0000313" key="2">
    <source>
        <dbReference type="Proteomes" id="UP001224890"/>
    </source>
</evidence>
<proteinExistence type="predicted"/>
<dbReference type="Proteomes" id="UP001224890">
    <property type="component" value="Unassembled WGS sequence"/>
</dbReference>
<organism evidence="1 2">
    <name type="scientific">Colletotrichum godetiae</name>
    <dbReference type="NCBI Taxonomy" id="1209918"/>
    <lineage>
        <taxon>Eukaryota</taxon>
        <taxon>Fungi</taxon>
        <taxon>Dikarya</taxon>
        <taxon>Ascomycota</taxon>
        <taxon>Pezizomycotina</taxon>
        <taxon>Sordariomycetes</taxon>
        <taxon>Hypocreomycetidae</taxon>
        <taxon>Glomerellales</taxon>
        <taxon>Glomerellaceae</taxon>
        <taxon>Colletotrichum</taxon>
        <taxon>Colletotrichum acutatum species complex</taxon>
    </lineage>
</organism>
<gene>
    <name evidence="1" type="ORF">BDP55DRAFT_665905</name>
</gene>
<evidence type="ECO:0000313" key="1">
    <source>
        <dbReference type="EMBL" id="KAK1674672.1"/>
    </source>
</evidence>
<sequence length="72" mass="7868">MSSRGRLSLAITVSVLEPVGPVYIVSPFSTSAVRNLVPGKESICTNQPSTPQYYKVNFPIWEAKCNISLLVL</sequence>
<dbReference type="AlphaFoldDB" id="A0AAJ0ALN3"/>
<dbReference type="RefSeq" id="XP_060428675.1">
    <property type="nucleotide sequence ID" value="XM_060575066.1"/>
</dbReference>
<dbReference type="GeneID" id="85459592"/>
<protein>
    <submittedName>
        <fullName evidence="1">Uncharacterized protein</fullName>
    </submittedName>
</protein>
<name>A0AAJ0ALN3_9PEZI</name>
<comment type="caution">
    <text evidence="1">The sequence shown here is derived from an EMBL/GenBank/DDBJ whole genome shotgun (WGS) entry which is preliminary data.</text>
</comment>